<accession>A0A4Y2KLM9</accession>
<feature type="compositionally biased region" description="Basic residues" evidence="1">
    <location>
        <begin position="156"/>
        <end position="166"/>
    </location>
</feature>
<keyword evidence="3" id="KW-1185">Reference proteome</keyword>
<dbReference type="OrthoDB" id="6427943at2759"/>
<organism evidence="2 3">
    <name type="scientific">Araneus ventricosus</name>
    <name type="common">Orbweaver spider</name>
    <name type="synonym">Epeira ventricosa</name>
    <dbReference type="NCBI Taxonomy" id="182803"/>
    <lineage>
        <taxon>Eukaryota</taxon>
        <taxon>Metazoa</taxon>
        <taxon>Ecdysozoa</taxon>
        <taxon>Arthropoda</taxon>
        <taxon>Chelicerata</taxon>
        <taxon>Arachnida</taxon>
        <taxon>Araneae</taxon>
        <taxon>Araneomorphae</taxon>
        <taxon>Entelegynae</taxon>
        <taxon>Araneoidea</taxon>
        <taxon>Araneidae</taxon>
        <taxon>Araneus</taxon>
    </lineage>
</organism>
<name>A0A4Y2KLM9_ARAVE</name>
<evidence type="ECO:0000313" key="3">
    <source>
        <dbReference type="Proteomes" id="UP000499080"/>
    </source>
</evidence>
<dbReference type="AlphaFoldDB" id="A0A4Y2KLM9"/>
<dbReference type="Proteomes" id="UP000499080">
    <property type="component" value="Unassembled WGS sequence"/>
</dbReference>
<proteinExistence type="predicted"/>
<protein>
    <submittedName>
        <fullName evidence="2">Uncharacterized protein</fullName>
    </submittedName>
</protein>
<gene>
    <name evidence="2" type="ORF">AVEN_15860_1</name>
</gene>
<evidence type="ECO:0000256" key="1">
    <source>
        <dbReference type="SAM" id="MobiDB-lite"/>
    </source>
</evidence>
<dbReference type="EMBL" id="BGPR01004721">
    <property type="protein sequence ID" value="GBN02656.1"/>
    <property type="molecule type" value="Genomic_DNA"/>
</dbReference>
<feature type="region of interest" description="Disordered" evidence="1">
    <location>
        <begin position="156"/>
        <end position="176"/>
    </location>
</feature>
<reference evidence="2 3" key="1">
    <citation type="journal article" date="2019" name="Sci. Rep.">
        <title>Orb-weaving spider Araneus ventricosus genome elucidates the spidroin gene catalogue.</title>
        <authorList>
            <person name="Kono N."/>
            <person name="Nakamura H."/>
            <person name="Ohtoshi R."/>
            <person name="Moran D.A.P."/>
            <person name="Shinohara A."/>
            <person name="Yoshida Y."/>
            <person name="Fujiwara M."/>
            <person name="Mori M."/>
            <person name="Tomita M."/>
            <person name="Arakawa K."/>
        </authorList>
    </citation>
    <scope>NUCLEOTIDE SEQUENCE [LARGE SCALE GENOMIC DNA]</scope>
</reference>
<sequence>MRTSSGTPIKFISGKTNLVLSFRKNLYKCCHNLPDFQSQEKSWRGLVIDCNLSIALHIIRMKLGMLIHTFLPIFSFNEDMGFFCSLRRYALPLIMQAGKYLGKRLLTSSRNIVEAVSQEKSFRHPASDQIHLSGGEIIAEILRKLRVVGGVKRKKSMRSHQTKLKKPSPTDIFSDL</sequence>
<evidence type="ECO:0000313" key="2">
    <source>
        <dbReference type="EMBL" id="GBN02656.1"/>
    </source>
</evidence>
<comment type="caution">
    <text evidence="2">The sequence shown here is derived from an EMBL/GenBank/DDBJ whole genome shotgun (WGS) entry which is preliminary data.</text>
</comment>